<reference evidence="2 3" key="1">
    <citation type="journal article" date="2018" name="IMA Fungus">
        <title>IMA Genome-F 10: Nine draft genome sequences of Claviceps purpurea s.lat., including C. arundinis, C. humidiphila, and C. cf. spartinae, pseudomolecules for the pitch canker pathogen Fusarium circinatum, draft genome of Davidsoniella eucalypti, Grosmannia galeiformis, Quambalaria eucalypti, and Teratosphaeria destructans.</title>
        <authorList>
            <person name="Wingfield B.D."/>
            <person name="Liu M."/>
            <person name="Nguyen H.D."/>
            <person name="Lane F.A."/>
            <person name="Morgan S.W."/>
            <person name="De Vos L."/>
            <person name="Wilken P.M."/>
            <person name="Duong T.A."/>
            <person name="Aylward J."/>
            <person name="Coetzee M.P."/>
            <person name="Dadej K."/>
            <person name="De Beer Z.W."/>
            <person name="Findlay W."/>
            <person name="Havenga M."/>
            <person name="Kolarik M."/>
            <person name="Menzies J.G."/>
            <person name="Naidoo K."/>
            <person name="Pochopski O."/>
            <person name="Shoukouhi P."/>
            <person name="Santana Q.C."/>
            <person name="Seifert K.A."/>
            <person name="Soal N."/>
            <person name="Steenkamp E.T."/>
            <person name="Tatham C.T."/>
            <person name="van der Nest M.A."/>
            <person name="Wingfield M.J."/>
        </authorList>
    </citation>
    <scope>NUCLEOTIDE SEQUENCE [LARGE SCALE GENOMIC DNA]</scope>
    <source>
        <strain evidence="2">CMW44962</strain>
    </source>
</reference>
<feature type="compositionally biased region" description="Pro residues" evidence="1">
    <location>
        <begin position="123"/>
        <end position="132"/>
    </location>
</feature>
<proteinExistence type="predicted"/>
<feature type="region of interest" description="Disordered" evidence="1">
    <location>
        <begin position="304"/>
        <end position="347"/>
    </location>
</feature>
<name>A0A9W7VZH2_9PEZI</name>
<feature type="compositionally biased region" description="Pro residues" evidence="1">
    <location>
        <begin position="143"/>
        <end position="152"/>
    </location>
</feature>
<dbReference type="OrthoDB" id="2162994at2759"/>
<reference evidence="2 3" key="2">
    <citation type="journal article" date="2021" name="Curr. Genet.">
        <title>Genetic response to nitrogen starvation in the aggressive Eucalyptus foliar pathogen Teratosphaeria destructans.</title>
        <authorList>
            <person name="Havenga M."/>
            <person name="Wingfield B.D."/>
            <person name="Wingfield M.J."/>
            <person name="Dreyer L.L."/>
            <person name="Roets F."/>
            <person name="Aylward J."/>
        </authorList>
    </citation>
    <scope>NUCLEOTIDE SEQUENCE [LARGE SCALE GENOMIC DNA]</scope>
    <source>
        <strain evidence="2">CMW44962</strain>
    </source>
</reference>
<evidence type="ECO:0000313" key="2">
    <source>
        <dbReference type="EMBL" id="KAH9821451.1"/>
    </source>
</evidence>
<protein>
    <submittedName>
        <fullName evidence="2">Glutamate-cysteine ligase</fullName>
    </submittedName>
</protein>
<comment type="caution">
    <text evidence="2">The sequence shown here is derived from an EMBL/GenBank/DDBJ whole genome shotgun (WGS) entry which is preliminary data.</text>
</comment>
<gene>
    <name evidence="2" type="ORF">Tdes44962_MAKER04941</name>
</gene>
<dbReference type="Proteomes" id="UP001138500">
    <property type="component" value="Unassembled WGS sequence"/>
</dbReference>
<dbReference type="GO" id="GO:0016874">
    <property type="term" value="F:ligase activity"/>
    <property type="evidence" value="ECO:0007669"/>
    <property type="project" value="UniProtKB-KW"/>
</dbReference>
<sequence length="347" mass="38088">MDVENRRPQLPALSYLDVDKVNREEEAAYQKRNSGAANTLPPVTAASPTYPPAISRSTIASICHEAILYYGAPPPQTYQPFQHARPEPHPHTYPPQEAQRAPYGPERPPSHLPGSESAARPTQPAPTYPYPPTATGGYDHPPPHPAGSMPPPSSVPYGYIPYPARYSQPTPQVSGSSGPIYQPSAHYPATPAPGWKAEVARYGPDDATDSRDYSTSVKRHLDMYDLEGSLNEIAQSSGILLDFSRRYGDRLHQSARSGPSLATLPGLVEVEDMINKSRVQLESLEKIRAVVLEQQAAYEQSIVDQRQAHKGNPEIPPTLAQTQEDEAKADMSSQDNKKRLATRSRWG</sequence>
<dbReference type="EMBL" id="RIBY02002256">
    <property type="protein sequence ID" value="KAH9821451.1"/>
    <property type="molecule type" value="Genomic_DNA"/>
</dbReference>
<evidence type="ECO:0000256" key="1">
    <source>
        <dbReference type="SAM" id="MobiDB-lite"/>
    </source>
</evidence>
<dbReference type="AlphaFoldDB" id="A0A9W7VZH2"/>
<accession>A0A9W7VZH2</accession>
<evidence type="ECO:0000313" key="3">
    <source>
        <dbReference type="Proteomes" id="UP001138500"/>
    </source>
</evidence>
<feature type="region of interest" description="Disordered" evidence="1">
    <location>
        <begin position="78"/>
        <end position="152"/>
    </location>
</feature>
<keyword evidence="2" id="KW-0436">Ligase</keyword>
<organism evidence="2 3">
    <name type="scientific">Teratosphaeria destructans</name>
    <dbReference type="NCBI Taxonomy" id="418781"/>
    <lineage>
        <taxon>Eukaryota</taxon>
        <taxon>Fungi</taxon>
        <taxon>Dikarya</taxon>
        <taxon>Ascomycota</taxon>
        <taxon>Pezizomycotina</taxon>
        <taxon>Dothideomycetes</taxon>
        <taxon>Dothideomycetidae</taxon>
        <taxon>Mycosphaerellales</taxon>
        <taxon>Teratosphaeriaceae</taxon>
        <taxon>Teratosphaeria</taxon>
    </lineage>
</organism>
<keyword evidence="3" id="KW-1185">Reference proteome</keyword>